<protein>
    <recommendedName>
        <fullName evidence="2">F-box/LRR-repeat protein 15/At3g58940/PEG3-like LRR domain-containing protein</fullName>
    </recommendedName>
</protein>
<keyword evidence="4" id="KW-1185">Reference proteome</keyword>
<dbReference type="InterPro" id="IPR044809">
    <property type="entry name" value="AUF1-like"/>
</dbReference>
<sequence>MGAMAEREATTVEVLSEGWVHQESLKAGPTSMDAVDGTNLPVADAIALEGVVEEQPPSMEETLPVHVISKIINKVKDARDLANCMATSKTLHESVQHVKSLSLLCRKRYYDLARERFPVRRPYCLFSDDDGDDETGSDDSDDSEEEEDDIMCEWSAITALRAEHGVGPPTNAISSSSKQLPVHVSFKNACLNMLRHVKKVEQLRIEVDMEMQANMFEKEEIHMVDFWLSEPMFVRKWVSLCSHTLRHLTVVDYGQQAIMRQSPIVRVLSETCKNLQHLELRNMYLDTNDLEVLPKVQSLTLRCIKMTDKSLTDINNAMPGLITLALVSVFGVQEARLSSQNLQVLCLGLSTSARTVDLDLPSCTKLQLKMTCPDSLRVHAPKLAYVAVCMEKRDNAVVEFDNVHNLKELLFGASHFQTLSKLMRTNPNLEKIFLDVPCMALGEDGNWEGVLDQIPRNLPDIEALKESCPVLQTLSVGPGLWHSMEEAFISNQQLALFLFLCNYTTAIEFVIL</sequence>
<dbReference type="InterPro" id="IPR036047">
    <property type="entry name" value="F-box-like_dom_sf"/>
</dbReference>
<proteinExistence type="predicted"/>
<dbReference type="SUPFAM" id="SSF52047">
    <property type="entry name" value="RNI-like"/>
    <property type="match status" value="1"/>
</dbReference>
<dbReference type="InterPro" id="IPR032675">
    <property type="entry name" value="LRR_dom_sf"/>
</dbReference>
<organism evidence="3 4">
    <name type="scientific">Ceratodon purpureus</name>
    <name type="common">Fire moss</name>
    <name type="synonym">Dicranum purpureum</name>
    <dbReference type="NCBI Taxonomy" id="3225"/>
    <lineage>
        <taxon>Eukaryota</taxon>
        <taxon>Viridiplantae</taxon>
        <taxon>Streptophyta</taxon>
        <taxon>Embryophyta</taxon>
        <taxon>Bryophyta</taxon>
        <taxon>Bryophytina</taxon>
        <taxon>Bryopsida</taxon>
        <taxon>Dicranidae</taxon>
        <taxon>Pseudoditrichales</taxon>
        <taxon>Ditrichaceae</taxon>
        <taxon>Ceratodon</taxon>
    </lineage>
</organism>
<evidence type="ECO:0000313" key="4">
    <source>
        <dbReference type="Proteomes" id="UP000822688"/>
    </source>
</evidence>
<dbReference type="InterPro" id="IPR055411">
    <property type="entry name" value="LRR_FXL15/At3g58940/PEG3-like"/>
</dbReference>
<dbReference type="PANTHER" id="PTHR31215">
    <property type="entry name" value="OS05G0510400 PROTEIN-RELATED"/>
    <property type="match status" value="1"/>
</dbReference>
<accession>A0A8T0IZF2</accession>
<evidence type="ECO:0000259" key="2">
    <source>
        <dbReference type="Pfam" id="PF24758"/>
    </source>
</evidence>
<dbReference type="SUPFAM" id="SSF81383">
    <property type="entry name" value="F-box domain"/>
    <property type="match status" value="1"/>
</dbReference>
<dbReference type="Proteomes" id="UP000822688">
    <property type="component" value="Chromosome 2"/>
</dbReference>
<reference evidence="3" key="1">
    <citation type="submission" date="2020-06" db="EMBL/GenBank/DDBJ databases">
        <title>WGS assembly of Ceratodon purpureus strain R40.</title>
        <authorList>
            <person name="Carey S.B."/>
            <person name="Jenkins J."/>
            <person name="Shu S."/>
            <person name="Lovell J.T."/>
            <person name="Sreedasyam A."/>
            <person name="Maumus F."/>
            <person name="Tiley G.P."/>
            <person name="Fernandez-Pozo N."/>
            <person name="Barry K."/>
            <person name="Chen C."/>
            <person name="Wang M."/>
            <person name="Lipzen A."/>
            <person name="Daum C."/>
            <person name="Saski C.A."/>
            <person name="Payton A.C."/>
            <person name="Mcbreen J.C."/>
            <person name="Conrad R.E."/>
            <person name="Kollar L.M."/>
            <person name="Olsson S."/>
            <person name="Huttunen S."/>
            <person name="Landis J.B."/>
            <person name="Wickett N.J."/>
            <person name="Johnson M.G."/>
            <person name="Rensing S.A."/>
            <person name="Grimwood J."/>
            <person name="Schmutz J."/>
            <person name="Mcdaniel S.F."/>
        </authorList>
    </citation>
    <scope>NUCLEOTIDE SEQUENCE</scope>
    <source>
        <strain evidence="3">R40</strain>
    </source>
</reference>
<dbReference type="Gene3D" id="3.80.10.10">
    <property type="entry name" value="Ribonuclease Inhibitor"/>
    <property type="match status" value="1"/>
</dbReference>
<evidence type="ECO:0000256" key="1">
    <source>
        <dbReference type="SAM" id="MobiDB-lite"/>
    </source>
</evidence>
<dbReference type="Pfam" id="PF24758">
    <property type="entry name" value="LRR_At5g56370"/>
    <property type="match status" value="1"/>
</dbReference>
<feature type="region of interest" description="Disordered" evidence="1">
    <location>
        <begin position="128"/>
        <end position="148"/>
    </location>
</feature>
<gene>
    <name evidence="3" type="ORF">KC19_2G256200</name>
</gene>
<dbReference type="EMBL" id="CM026422">
    <property type="protein sequence ID" value="KAG0588617.1"/>
    <property type="molecule type" value="Genomic_DNA"/>
</dbReference>
<dbReference type="AlphaFoldDB" id="A0A8T0IZF2"/>
<evidence type="ECO:0000313" key="3">
    <source>
        <dbReference type="EMBL" id="KAG0588617.1"/>
    </source>
</evidence>
<name>A0A8T0IZF2_CERPU</name>
<comment type="caution">
    <text evidence="3">The sequence shown here is derived from an EMBL/GenBank/DDBJ whole genome shotgun (WGS) entry which is preliminary data.</text>
</comment>
<feature type="domain" description="F-box/LRR-repeat protein 15/At3g58940/PEG3-like LRR" evidence="2">
    <location>
        <begin position="264"/>
        <end position="388"/>
    </location>
</feature>